<evidence type="ECO:0000313" key="2">
    <source>
        <dbReference type="Proteomes" id="UP000439123"/>
    </source>
</evidence>
<organism evidence="1 2">
    <name type="scientific">Aeromonas veronii</name>
    <dbReference type="NCBI Taxonomy" id="654"/>
    <lineage>
        <taxon>Bacteria</taxon>
        <taxon>Pseudomonadati</taxon>
        <taxon>Pseudomonadota</taxon>
        <taxon>Gammaproteobacteria</taxon>
        <taxon>Aeromonadales</taxon>
        <taxon>Aeromonadaceae</taxon>
        <taxon>Aeromonas</taxon>
    </lineage>
</organism>
<dbReference type="EMBL" id="CABWLC010000004">
    <property type="protein sequence ID" value="VXA81772.1"/>
    <property type="molecule type" value="Genomic_DNA"/>
</dbReference>
<accession>A0A653KRU0</accession>
<dbReference type="Proteomes" id="UP000439123">
    <property type="component" value="Unassembled WGS sequence"/>
</dbReference>
<gene>
    <name evidence="1" type="ORF">AERO8C_120269</name>
</gene>
<protein>
    <recommendedName>
        <fullName evidence="3">NAD-specific glutamate dehydrogenase</fullName>
    </recommendedName>
</protein>
<name>A0A653KRU0_AERVE</name>
<reference evidence="1 2" key="1">
    <citation type="submission" date="2019-10" db="EMBL/GenBank/DDBJ databases">
        <authorList>
            <person name="Karimi E."/>
        </authorList>
    </citation>
    <scope>NUCLEOTIDE SEQUENCE [LARGE SCALE GENOMIC DNA]</scope>
    <source>
        <strain evidence="1">Aeromonas sp. 8C</strain>
    </source>
</reference>
<evidence type="ECO:0000313" key="1">
    <source>
        <dbReference type="EMBL" id="VXA81772.1"/>
    </source>
</evidence>
<dbReference type="AlphaFoldDB" id="A0A653KRU0"/>
<evidence type="ECO:0008006" key="3">
    <source>
        <dbReference type="Google" id="ProtNLM"/>
    </source>
</evidence>
<sequence length="281" mass="29664">MLAVFDEAVDSVIGAQGKHLAAILGHQQGVLPLGGVAAILGGHGPAILRIDLAVILLAVDHGLDGEAHACFQLQLAAVAVVEDLRLFVELGTDAVAAVVTHHGETGLLDDWLNNSANLGNAGTRTHLLDSGVEALLRNLAELAAQRGGFTHDEHGRGIAVVTILDNGDIQVDDVAIAQLLVVRDAVTDHIVHRGADGFGEAVVVERSWNRLLYVDNIVVAEGVQFVSGDASFDMGRNHDQHIGGQLAGNAHLFNLFRCLDFNGHGISLAACHWACEGRQDR</sequence>
<proteinExistence type="predicted"/>